<evidence type="ECO:0000313" key="2">
    <source>
        <dbReference type="Proteomes" id="UP000662873"/>
    </source>
</evidence>
<name>A0A809SAW6_9BACT</name>
<organism evidence="1 2">
    <name type="scientific">Candidatus Nitrosymbiomonas proteolyticus</name>
    <dbReference type="NCBI Taxonomy" id="2608984"/>
    <lineage>
        <taxon>Bacteria</taxon>
        <taxon>Bacillati</taxon>
        <taxon>Armatimonadota</taxon>
        <taxon>Armatimonadota incertae sedis</taxon>
        <taxon>Candidatus Nitrosymbiomonas</taxon>
    </lineage>
</organism>
<sequence length="100" mass="10685">MILVVLAGNLLASASFSKTEMPVLASTMIALLAPSSKDGRSAATPIAEPAAKRRTVDRKWVMAVETDLAYQIVHREAGFGPLAQDDIQQTSSALDRGQLF</sequence>
<dbReference type="KEGG" id="npy:NPRO_21860"/>
<protein>
    <submittedName>
        <fullName evidence="1">Uncharacterized protein</fullName>
    </submittedName>
</protein>
<dbReference type="EMBL" id="AP021858">
    <property type="protein sequence ID" value="BBO24591.1"/>
    <property type="molecule type" value="Genomic_DNA"/>
</dbReference>
<gene>
    <name evidence="1" type="ORF">NPRO_21860</name>
</gene>
<dbReference type="Proteomes" id="UP000662873">
    <property type="component" value="Chromosome"/>
</dbReference>
<accession>A0A809SAW6</accession>
<evidence type="ECO:0000313" key="1">
    <source>
        <dbReference type="EMBL" id="BBO24591.1"/>
    </source>
</evidence>
<dbReference type="AlphaFoldDB" id="A0A809SAW6"/>
<reference evidence="1" key="1">
    <citation type="journal article" name="DNA Res.">
        <title>The physiological potential of anammox bacteria as revealed by their core genome structure.</title>
        <authorList>
            <person name="Okubo T."/>
            <person name="Toyoda A."/>
            <person name="Fukuhara K."/>
            <person name="Uchiyama I."/>
            <person name="Harigaya Y."/>
            <person name="Kuroiwa M."/>
            <person name="Suzuki T."/>
            <person name="Murakami Y."/>
            <person name="Suwa Y."/>
            <person name="Takami H."/>
        </authorList>
    </citation>
    <scope>NUCLEOTIDE SEQUENCE</scope>
    <source>
        <strain evidence="1">317325-2</strain>
    </source>
</reference>
<proteinExistence type="predicted"/>